<comment type="similarity">
    <text evidence="1">Belongs to the HicA mRNA interferase family.</text>
</comment>
<evidence type="ECO:0000256" key="6">
    <source>
        <dbReference type="ARBA" id="ARBA00022884"/>
    </source>
</evidence>
<keyword evidence="3" id="KW-0540">Nuclease</keyword>
<dbReference type="GO" id="GO:0016787">
    <property type="term" value="F:hydrolase activity"/>
    <property type="evidence" value="ECO:0007669"/>
    <property type="project" value="UniProtKB-KW"/>
</dbReference>
<dbReference type="Proteomes" id="UP000178583">
    <property type="component" value="Unassembled WGS sequence"/>
</dbReference>
<evidence type="ECO:0000313" key="9">
    <source>
        <dbReference type="Proteomes" id="UP000178583"/>
    </source>
</evidence>
<evidence type="ECO:0000256" key="5">
    <source>
        <dbReference type="ARBA" id="ARBA00022801"/>
    </source>
</evidence>
<dbReference type="STRING" id="1797472.A2215_00615"/>
<dbReference type="Gene3D" id="3.30.920.30">
    <property type="entry name" value="Hypothetical protein"/>
    <property type="match status" value="1"/>
</dbReference>
<dbReference type="InterPro" id="IPR012933">
    <property type="entry name" value="HicA_mRNA_interferase"/>
</dbReference>
<gene>
    <name evidence="8" type="ORF">A2215_00615</name>
</gene>
<proteinExistence type="inferred from homology"/>
<dbReference type="EMBL" id="MEZY01000039">
    <property type="protein sequence ID" value="OGD63060.1"/>
    <property type="molecule type" value="Genomic_DNA"/>
</dbReference>
<evidence type="ECO:0000256" key="3">
    <source>
        <dbReference type="ARBA" id="ARBA00022722"/>
    </source>
</evidence>
<evidence type="ECO:0000256" key="4">
    <source>
        <dbReference type="ARBA" id="ARBA00022759"/>
    </source>
</evidence>
<reference evidence="8 9" key="1">
    <citation type="journal article" date="2016" name="Nat. Commun.">
        <title>Thousands of microbial genomes shed light on interconnected biogeochemical processes in an aquifer system.</title>
        <authorList>
            <person name="Anantharaman K."/>
            <person name="Brown C.T."/>
            <person name="Hug L.A."/>
            <person name="Sharon I."/>
            <person name="Castelle C.J."/>
            <person name="Probst A.J."/>
            <person name="Thomas B.C."/>
            <person name="Singh A."/>
            <person name="Wilkins M.J."/>
            <person name="Karaoz U."/>
            <person name="Brodie E.L."/>
            <person name="Williams K.H."/>
            <person name="Hubbard S.S."/>
            <person name="Banfield J.F."/>
        </authorList>
    </citation>
    <scope>NUCLEOTIDE SEQUENCE [LARGE SCALE GENOMIC DNA]</scope>
</reference>
<keyword evidence="6" id="KW-0694">RNA-binding</keyword>
<dbReference type="GO" id="GO:0003729">
    <property type="term" value="F:mRNA binding"/>
    <property type="evidence" value="ECO:0007669"/>
    <property type="project" value="InterPro"/>
</dbReference>
<dbReference type="AlphaFoldDB" id="A0A1F5E6X6"/>
<keyword evidence="7" id="KW-0346">Stress response</keyword>
<evidence type="ECO:0008006" key="10">
    <source>
        <dbReference type="Google" id="ProtNLM"/>
    </source>
</evidence>
<evidence type="ECO:0000256" key="7">
    <source>
        <dbReference type="ARBA" id="ARBA00023016"/>
    </source>
</evidence>
<organism evidence="8 9">
    <name type="scientific">Candidatus Berkelbacteria bacterium RIFOXYA2_FULL_43_10</name>
    <dbReference type="NCBI Taxonomy" id="1797472"/>
    <lineage>
        <taxon>Bacteria</taxon>
        <taxon>Candidatus Berkelbacteria</taxon>
    </lineage>
</organism>
<dbReference type="GO" id="GO:0004519">
    <property type="term" value="F:endonuclease activity"/>
    <property type="evidence" value="ECO:0007669"/>
    <property type="project" value="UniProtKB-KW"/>
</dbReference>
<protein>
    <recommendedName>
        <fullName evidence="10">Addiction module toxin, HicA family</fullName>
    </recommendedName>
</protein>
<sequence>MVSIPPCSSKKLIKAFVTLGFEVSTKGGKGSHIKITDPKSGRSTTIPKSRSLSYVRNHIVKWAIDLGYSEKIIKKLLK</sequence>
<evidence type="ECO:0000256" key="2">
    <source>
        <dbReference type="ARBA" id="ARBA00022649"/>
    </source>
</evidence>
<keyword evidence="4" id="KW-0255">Endonuclease</keyword>
<dbReference type="InterPro" id="IPR038570">
    <property type="entry name" value="HicA_sf"/>
</dbReference>
<dbReference type="Pfam" id="PF07927">
    <property type="entry name" value="HicA_toxin"/>
    <property type="match status" value="1"/>
</dbReference>
<name>A0A1F5E6X6_9BACT</name>
<dbReference type="SUPFAM" id="SSF54786">
    <property type="entry name" value="YcfA/nrd intein domain"/>
    <property type="match status" value="1"/>
</dbReference>
<keyword evidence="2" id="KW-1277">Toxin-antitoxin system</keyword>
<evidence type="ECO:0000256" key="1">
    <source>
        <dbReference type="ARBA" id="ARBA00006620"/>
    </source>
</evidence>
<comment type="caution">
    <text evidence="8">The sequence shown here is derived from an EMBL/GenBank/DDBJ whole genome shotgun (WGS) entry which is preliminary data.</text>
</comment>
<keyword evidence="5" id="KW-0378">Hydrolase</keyword>
<accession>A0A1F5E6X6</accession>
<evidence type="ECO:0000313" key="8">
    <source>
        <dbReference type="EMBL" id="OGD63060.1"/>
    </source>
</evidence>